<protein>
    <submittedName>
        <fullName evidence="8">Uncharacterized protein</fullName>
    </submittedName>
</protein>
<evidence type="ECO:0000259" key="6">
    <source>
        <dbReference type="PROSITE" id="PS50112"/>
    </source>
</evidence>
<keyword evidence="9" id="KW-1185">Reference proteome</keyword>
<dbReference type="SMART" id="SM00091">
    <property type="entry name" value="PAS"/>
    <property type="match status" value="1"/>
</dbReference>
<dbReference type="InterPro" id="IPR000014">
    <property type="entry name" value="PAS"/>
</dbReference>
<evidence type="ECO:0000256" key="1">
    <source>
        <dbReference type="ARBA" id="ARBA00022723"/>
    </source>
</evidence>
<feature type="compositionally biased region" description="Polar residues" evidence="5">
    <location>
        <begin position="252"/>
        <end position="261"/>
    </location>
</feature>
<dbReference type="PROSITE" id="PS50114">
    <property type="entry name" value="GATA_ZN_FINGER_2"/>
    <property type="match status" value="1"/>
</dbReference>
<evidence type="ECO:0000313" key="9">
    <source>
        <dbReference type="Proteomes" id="UP001365128"/>
    </source>
</evidence>
<dbReference type="Gene3D" id="3.30.50.10">
    <property type="entry name" value="Erythroid Transcription Factor GATA-1, subunit A"/>
    <property type="match status" value="1"/>
</dbReference>
<dbReference type="NCBIfam" id="TIGR00229">
    <property type="entry name" value="sensory_box"/>
    <property type="match status" value="1"/>
</dbReference>
<feature type="region of interest" description="Disordered" evidence="5">
    <location>
        <begin position="225"/>
        <end position="351"/>
    </location>
</feature>
<dbReference type="Gene3D" id="3.30.450.20">
    <property type="entry name" value="PAS domain"/>
    <property type="match status" value="1"/>
</dbReference>
<evidence type="ECO:0000256" key="5">
    <source>
        <dbReference type="SAM" id="MobiDB-lite"/>
    </source>
</evidence>
<proteinExistence type="predicted"/>
<organism evidence="8 9">
    <name type="scientific">Phyllosticta citricarpa</name>
    <dbReference type="NCBI Taxonomy" id="55181"/>
    <lineage>
        <taxon>Eukaryota</taxon>
        <taxon>Fungi</taxon>
        <taxon>Dikarya</taxon>
        <taxon>Ascomycota</taxon>
        <taxon>Pezizomycotina</taxon>
        <taxon>Dothideomycetes</taxon>
        <taxon>Dothideomycetes incertae sedis</taxon>
        <taxon>Botryosphaeriales</taxon>
        <taxon>Phyllostictaceae</taxon>
        <taxon>Phyllosticta</taxon>
    </lineage>
</organism>
<evidence type="ECO:0000256" key="4">
    <source>
        <dbReference type="PROSITE-ProRule" id="PRU00094"/>
    </source>
</evidence>
<evidence type="ECO:0000259" key="7">
    <source>
        <dbReference type="PROSITE" id="PS50114"/>
    </source>
</evidence>
<dbReference type="PANTHER" id="PTHR45658:SF18">
    <property type="entry name" value="PROTEIN GAT2"/>
    <property type="match status" value="1"/>
</dbReference>
<dbReference type="PROSITE" id="PS50112">
    <property type="entry name" value="PAS"/>
    <property type="match status" value="1"/>
</dbReference>
<feature type="compositionally biased region" description="Gly residues" evidence="5">
    <location>
        <begin position="678"/>
        <end position="691"/>
    </location>
</feature>
<dbReference type="SMART" id="SM00401">
    <property type="entry name" value="ZnF_GATA"/>
    <property type="match status" value="1"/>
</dbReference>
<dbReference type="SUPFAM" id="SSF57716">
    <property type="entry name" value="Glucocorticoid receptor-like (DNA-binding domain)"/>
    <property type="match status" value="1"/>
</dbReference>
<keyword evidence="3" id="KW-0862">Zinc</keyword>
<gene>
    <name evidence="8" type="ORF">IWX46DRAFT_188799</name>
</gene>
<feature type="compositionally biased region" description="Low complexity" evidence="5">
    <location>
        <begin position="332"/>
        <end position="348"/>
    </location>
</feature>
<dbReference type="InterPro" id="IPR035965">
    <property type="entry name" value="PAS-like_dom_sf"/>
</dbReference>
<feature type="compositionally biased region" description="Low complexity" evidence="5">
    <location>
        <begin position="645"/>
        <end position="655"/>
    </location>
</feature>
<dbReference type="InterPro" id="IPR051140">
    <property type="entry name" value="GATA_TF"/>
</dbReference>
<evidence type="ECO:0000313" key="8">
    <source>
        <dbReference type="EMBL" id="KAK7541421.1"/>
    </source>
</evidence>
<feature type="domain" description="PAS" evidence="6">
    <location>
        <begin position="42"/>
        <end position="112"/>
    </location>
</feature>
<accession>A0ABR1M1V4</accession>
<sequence>MFKKRRILAYQMASQRIDGEASSSNVTPIKDIPPDDEVSDLNDGWLAAIRSTIRDMQIILSSGGTITYLSTSCKGLLGYDPEQLIRQKITDYIHEDDLPTFASELFESQTTGKTFRFHCRVRRAQTASDDGKPSPGVMAAMPDYAIFEIQGHFEAIEPSAESAVNAILQPDGGTGGFFSVMARPYPLSQSAEIDRFLALKLEELVLNSHITQLRAEEGVLEEATALSPSHLSPDGQFMENPPFLVPGINPLINPQSQQGASLSPLDHAPDSTFSGPEHHSTLESPFISPPLNSQQPQPLSPLVSPPSGFPPQPSPYPLLPGMPPPLLRHGSSTDTATPSASFPSTPTPLAGAATPVCHVAPTSRTPTVVSGDLGIMYTLKSVKTSPDAAPIMMPATSLGLGPPPPSAPPAQPGGVSVPGGSYFSPDAATAATATEMPPTTLLDRPGPLPFTAAGPPGLQAQQQPPFPPPFPTAAASTAPPGFQVPPFPPVPMQSGVPIQPGPHQPPYVTPGSSVMGGVPGPGPSSFVPGPGGIPLDLVMLPPHQQQHHLGVGMGPEAAHPGGGNGLPPGAAAAGTKGGAAAVTVSRGPKNATGASAQGKGYVCVECGTTQAPEWRRGPMGPKTLCNACGLRWSKGPDGPNSRNRAAAAEAAAAAAARKDEQGSGKGSTAVASSTGNVGAAGEGRVGGKTAD</sequence>
<name>A0ABR1M1V4_9PEZI</name>
<feature type="domain" description="GATA-type" evidence="7">
    <location>
        <begin position="597"/>
        <end position="630"/>
    </location>
</feature>
<dbReference type="Pfam" id="PF00989">
    <property type="entry name" value="PAS"/>
    <property type="match status" value="1"/>
</dbReference>
<dbReference type="CDD" id="cd00202">
    <property type="entry name" value="ZnF_GATA"/>
    <property type="match status" value="1"/>
</dbReference>
<feature type="compositionally biased region" description="Pro residues" evidence="5">
    <location>
        <begin position="303"/>
        <end position="326"/>
    </location>
</feature>
<comment type="caution">
    <text evidence="8">The sequence shown here is derived from an EMBL/GenBank/DDBJ whole genome shotgun (WGS) entry which is preliminary data.</text>
</comment>
<dbReference type="InterPro" id="IPR013767">
    <property type="entry name" value="PAS_fold"/>
</dbReference>
<keyword evidence="1" id="KW-0479">Metal-binding</keyword>
<feature type="compositionally biased region" description="Low complexity" evidence="5">
    <location>
        <begin position="289"/>
        <end position="302"/>
    </location>
</feature>
<dbReference type="Proteomes" id="UP001365128">
    <property type="component" value="Unassembled WGS sequence"/>
</dbReference>
<dbReference type="EMBL" id="JBBPDW010000025">
    <property type="protein sequence ID" value="KAK7541421.1"/>
    <property type="molecule type" value="Genomic_DNA"/>
</dbReference>
<dbReference type="Pfam" id="PF00320">
    <property type="entry name" value="GATA"/>
    <property type="match status" value="1"/>
</dbReference>
<keyword evidence="2 4" id="KW-0863">Zinc-finger</keyword>
<dbReference type="CDD" id="cd00130">
    <property type="entry name" value="PAS"/>
    <property type="match status" value="1"/>
</dbReference>
<dbReference type="PANTHER" id="PTHR45658">
    <property type="entry name" value="GATA TRANSCRIPTION FACTOR"/>
    <property type="match status" value="1"/>
</dbReference>
<evidence type="ECO:0000256" key="3">
    <source>
        <dbReference type="ARBA" id="ARBA00022833"/>
    </source>
</evidence>
<dbReference type="InterPro" id="IPR000679">
    <property type="entry name" value="Znf_GATA"/>
</dbReference>
<dbReference type="SUPFAM" id="SSF55785">
    <property type="entry name" value="PYP-like sensor domain (PAS domain)"/>
    <property type="match status" value="1"/>
</dbReference>
<evidence type="ECO:0000256" key="2">
    <source>
        <dbReference type="ARBA" id="ARBA00022771"/>
    </source>
</evidence>
<feature type="region of interest" description="Disordered" evidence="5">
    <location>
        <begin position="636"/>
        <end position="691"/>
    </location>
</feature>
<dbReference type="InterPro" id="IPR013088">
    <property type="entry name" value="Znf_NHR/GATA"/>
</dbReference>
<reference evidence="8 9" key="1">
    <citation type="submission" date="2024-04" db="EMBL/GenBank/DDBJ databases">
        <title>Phyllosticta paracitricarpa is synonymous to the EU quarantine fungus P. citricarpa based on phylogenomic analyses.</title>
        <authorList>
            <consortium name="Lawrence Berkeley National Laboratory"/>
            <person name="Van Ingen-Buijs V.A."/>
            <person name="Van Westerhoven A.C."/>
            <person name="Haridas S."/>
            <person name="Skiadas P."/>
            <person name="Martin F."/>
            <person name="Groenewald J.Z."/>
            <person name="Crous P.W."/>
            <person name="Seidl M.F."/>
        </authorList>
    </citation>
    <scope>NUCLEOTIDE SEQUENCE [LARGE SCALE GENOMIC DNA]</scope>
    <source>
        <strain evidence="8 9">CBS 122670</strain>
    </source>
</reference>